<dbReference type="SUPFAM" id="SSF48208">
    <property type="entry name" value="Six-hairpin glycosidases"/>
    <property type="match status" value="1"/>
</dbReference>
<dbReference type="Pfam" id="PF14498">
    <property type="entry name" value="Glyco_hyd_65N_2"/>
    <property type="match status" value="1"/>
</dbReference>
<evidence type="ECO:0000259" key="1">
    <source>
        <dbReference type="Pfam" id="PF14498"/>
    </source>
</evidence>
<feature type="domain" description="Glycosyl hydrolase family 95 catalytic" evidence="3">
    <location>
        <begin position="335"/>
        <end position="737"/>
    </location>
</feature>
<dbReference type="Pfam" id="PF21307">
    <property type="entry name" value="Glyco_hydro_95_C"/>
    <property type="match status" value="1"/>
</dbReference>
<dbReference type="GO" id="GO:0005975">
    <property type="term" value="P:carbohydrate metabolic process"/>
    <property type="evidence" value="ECO:0007669"/>
    <property type="project" value="InterPro"/>
</dbReference>
<dbReference type="Pfam" id="PF22124">
    <property type="entry name" value="Glyco_hydro_95_cat"/>
    <property type="match status" value="1"/>
</dbReference>
<reference evidence="4 5" key="1">
    <citation type="submission" date="2019-06" db="EMBL/GenBank/DDBJ databases">
        <authorList>
            <person name="Palmer J.M."/>
        </authorList>
    </citation>
    <scope>NUCLEOTIDE SEQUENCE [LARGE SCALE GENOMIC DNA]</scope>
    <source>
        <strain evidence="4 5">TWF191</strain>
    </source>
</reference>
<evidence type="ECO:0000313" key="4">
    <source>
        <dbReference type="EMBL" id="KAF3222563.1"/>
    </source>
</evidence>
<evidence type="ECO:0000313" key="5">
    <source>
        <dbReference type="Proteomes" id="UP000483672"/>
    </source>
</evidence>
<dbReference type="InterPro" id="IPR008928">
    <property type="entry name" value="6-hairpin_glycosidase_sf"/>
</dbReference>
<proteinExistence type="predicted"/>
<sequence length="822" mass="91414">MAKGSLTSEKHQIGGNIVDPLGRPLDLLASIRPGGLFSVATFTDNAILWFNSVASVNDSSESASWFPFFSQSTSCTMLWYNSPATEWSHALPIGNGRLGAMVYGQTATEVLQLNEDSVWYGGPQDRLPKAALQNLPELRRLIREGRQKEAEALVRAAFFAYPSSQRHYEPLGTLYLDFDYGYQGVDICDYRRELDISQAISKVQYSCNGIQYQREAIASYPDQVIGINLSSSQSSKYTIRLNRVSEREYETNEFLDTLTTRDGKIIMHATPGGGGSRLCCVVSARSNDPDGRVQVLGNTLVVTGKSSTILLASQTRFRVEEPELAALGDIEKCGSWTQILDRHLKDYKNLYERVYLKLSSDDSHIPTDLRLQRKPDPGLVALYHNYGRYLLISCSRPGDKALPATLQGIWNPSFQPPWGSKYTININTQMNYWPANISNLPGCEIPLFELLERVQVNGARTAKEMYGCGGWCAHHNTDIWADTNPQDKWMPATLWPLGGAWLCTHIWERYLFFEDKSFLQKFFPVLEGCVRFLLDFLIKDDHGFYVTNPSLSPENTFKNQRGEEGVFCEASTMDIQILTAVFKAYITSSHILEGLGTVDMVEVNKALAGLPPVIVSSTGLLQEWGRNDYEEVEPGHRHTSHLWGLHPGDSITPASTPELAGAASAVLTRRAAHGGGHTGWSRAWLINLHARLGQAEKSKEHIELLLRKSTLPNLLDDHPPFQIDGNFGGSAGIIEMIVQSHEVVDGERVVRLLPAWPPEWGNGRVEGIRVRGAAAITFEWRDGKIEGPVLVDSELASNKYTIVSPSGSKAKVEGQGHHEICF</sequence>
<dbReference type="Gene3D" id="1.50.10.10">
    <property type="match status" value="1"/>
</dbReference>
<organism evidence="4 5">
    <name type="scientific">Orbilia oligospora</name>
    <name type="common">Nematode-trapping fungus</name>
    <name type="synonym">Arthrobotrys oligospora</name>
    <dbReference type="NCBI Taxonomy" id="2813651"/>
    <lineage>
        <taxon>Eukaryota</taxon>
        <taxon>Fungi</taxon>
        <taxon>Dikarya</taxon>
        <taxon>Ascomycota</taxon>
        <taxon>Pezizomycotina</taxon>
        <taxon>Orbiliomycetes</taxon>
        <taxon>Orbiliales</taxon>
        <taxon>Orbiliaceae</taxon>
        <taxon>Orbilia</taxon>
    </lineage>
</organism>
<protein>
    <submittedName>
        <fullName evidence="4">Uncharacterized protein</fullName>
    </submittedName>
</protein>
<feature type="domain" description="Glycosyl hydrolase family 95 N-terminal" evidence="1">
    <location>
        <begin position="78"/>
        <end position="318"/>
    </location>
</feature>
<dbReference type="PIRSF" id="PIRSF007663">
    <property type="entry name" value="UCP007663"/>
    <property type="match status" value="1"/>
</dbReference>
<dbReference type="InterPro" id="IPR027414">
    <property type="entry name" value="GH95_N_dom"/>
</dbReference>
<dbReference type="InterPro" id="IPR049053">
    <property type="entry name" value="AFCA-like_C"/>
</dbReference>
<dbReference type="InterPro" id="IPR016518">
    <property type="entry name" value="Alpha-L-fucosidase"/>
</dbReference>
<dbReference type="InterPro" id="IPR012341">
    <property type="entry name" value="6hp_glycosidase-like_sf"/>
</dbReference>
<dbReference type="Proteomes" id="UP000483672">
    <property type="component" value="Unassembled WGS sequence"/>
</dbReference>
<accession>A0A6G1LSA6</accession>
<evidence type="ECO:0000259" key="3">
    <source>
        <dbReference type="Pfam" id="PF22124"/>
    </source>
</evidence>
<name>A0A6G1LSA6_ORBOL</name>
<evidence type="ECO:0000259" key="2">
    <source>
        <dbReference type="Pfam" id="PF21307"/>
    </source>
</evidence>
<dbReference type="PANTHER" id="PTHR31084:SF18">
    <property type="entry name" value="GLYCOSYL HYDROLASE FAMILY 95 N-TERMINAL DOMAIN-CONTAINING PROTEIN"/>
    <property type="match status" value="1"/>
</dbReference>
<feature type="domain" description="Alpha fucosidase A-like C-terminal" evidence="2">
    <location>
        <begin position="748"/>
        <end position="791"/>
    </location>
</feature>
<gene>
    <name evidence="4" type="ORF">TWF191_006647</name>
</gene>
<comment type="caution">
    <text evidence="4">The sequence shown here is derived from an EMBL/GenBank/DDBJ whole genome shotgun (WGS) entry which is preliminary data.</text>
</comment>
<dbReference type="EMBL" id="WIPF01000039">
    <property type="protein sequence ID" value="KAF3222563.1"/>
    <property type="molecule type" value="Genomic_DNA"/>
</dbReference>
<dbReference type="GO" id="GO:0004560">
    <property type="term" value="F:alpha-L-fucosidase activity"/>
    <property type="evidence" value="ECO:0007669"/>
    <property type="project" value="InterPro"/>
</dbReference>
<dbReference type="FunFam" id="1.50.10.10:FF:000028">
    <property type="entry name" value="Alpha-L-fucosidase 2"/>
    <property type="match status" value="1"/>
</dbReference>
<dbReference type="PANTHER" id="PTHR31084">
    <property type="entry name" value="ALPHA-L-FUCOSIDASE 2"/>
    <property type="match status" value="1"/>
</dbReference>
<dbReference type="InterPro" id="IPR054363">
    <property type="entry name" value="GH95_cat"/>
</dbReference>
<dbReference type="AlphaFoldDB" id="A0A6G1LSA6"/>